<protein>
    <submittedName>
        <fullName evidence="1">Uncharacterized protein</fullName>
    </submittedName>
</protein>
<sequence length="198" mass="21587">MITDQDIEQAEARVTDMKERAARLRMANREEAADAVRLEVGRLTEMKERRSAQEEALKARKVAERPHLPELKKMSAQLSDSAEKVDKARHDAAEALSRLISAVHSHNGSIGVVHARVEELGVPAGDKVVDLYDAGYGSAGALRISGTTWTPLPADTLTMYAVAQVMSDAFGPKHPEARVRDARVHTLLRSGFGLLKAA</sequence>
<proteinExistence type="predicted"/>
<reference evidence="1 2" key="1">
    <citation type="submission" date="2024-06" db="EMBL/GenBank/DDBJ databases">
        <title>The Natural Products Discovery Center: Release of the First 8490 Sequenced Strains for Exploring Actinobacteria Biosynthetic Diversity.</title>
        <authorList>
            <person name="Kalkreuter E."/>
            <person name="Kautsar S.A."/>
            <person name="Yang D."/>
            <person name="Bader C.D."/>
            <person name="Teijaro C.N."/>
            <person name="Fluegel L."/>
            <person name="Davis C.M."/>
            <person name="Simpson J.R."/>
            <person name="Lauterbach L."/>
            <person name="Steele A.D."/>
            <person name="Gui C."/>
            <person name="Meng S."/>
            <person name="Li G."/>
            <person name="Viehrig K."/>
            <person name="Ye F."/>
            <person name="Su P."/>
            <person name="Kiefer A.F."/>
            <person name="Nichols A."/>
            <person name="Cepeda A.J."/>
            <person name="Yan W."/>
            <person name="Fan B."/>
            <person name="Jiang Y."/>
            <person name="Adhikari A."/>
            <person name="Zheng C.-J."/>
            <person name="Schuster L."/>
            <person name="Cowan T.M."/>
            <person name="Smanski M.J."/>
            <person name="Chevrette M.G."/>
            <person name="De Carvalho L.P.S."/>
            <person name="Shen B."/>
        </authorList>
    </citation>
    <scope>NUCLEOTIDE SEQUENCE [LARGE SCALE GENOMIC DNA]</scope>
    <source>
        <strain evidence="1 2">NPDC001694</strain>
    </source>
</reference>
<dbReference type="Proteomes" id="UP001490365">
    <property type="component" value="Unassembled WGS sequence"/>
</dbReference>
<evidence type="ECO:0000313" key="2">
    <source>
        <dbReference type="Proteomes" id="UP001490365"/>
    </source>
</evidence>
<gene>
    <name evidence="1" type="ORF">ABT211_30040</name>
</gene>
<accession>A0ABV1TNB1</accession>
<name>A0ABV1TNB1_9ACTN</name>
<dbReference type="EMBL" id="JBEOZM010000016">
    <property type="protein sequence ID" value="MER6271501.1"/>
    <property type="molecule type" value="Genomic_DNA"/>
</dbReference>
<organism evidence="1 2">
    <name type="scientific">Streptomyces sp. 900105755</name>
    <dbReference type="NCBI Taxonomy" id="3154389"/>
    <lineage>
        <taxon>Bacteria</taxon>
        <taxon>Bacillati</taxon>
        <taxon>Actinomycetota</taxon>
        <taxon>Actinomycetes</taxon>
        <taxon>Kitasatosporales</taxon>
        <taxon>Streptomycetaceae</taxon>
        <taxon>Streptomyces</taxon>
    </lineage>
</organism>
<keyword evidence="2" id="KW-1185">Reference proteome</keyword>
<dbReference type="RefSeq" id="WP_351959879.1">
    <property type="nucleotide sequence ID" value="NZ_JBEOZM010000016.1"/>
</dbReference>
<comment type="caution">
    <text evidence="1">The sequence shown here is derived from an EMBL/GenBank/DDBJ whole genome shotgun (WGS) entry which is preliminary data.</text>
</comment>
<evidence type="ECO:0000313" key="1">
    <source>
        <dbReference type="EMBL" id="MER6271501.1"/>
    </source>
</evidence>